<dbReference type="Pfam" id="PF00860">
    <property type="entry name" value="Xan_ur_permease"/>
    <property type="match status" value="1"/>
</dbReference>
<reference evidence="10" key="1">
    <citation type="submission" date="2006-06" db="EMBL/GenBank/DDBJ databases">
        <title>Complete sequence of Trichodesmium erythraeum IMS101.</title>
        <authorList>
            <consortium name="US DOE Joint Genome Institute"/>
            <person name="Copeland A."/>
            <person name="Lucas S."/>
            <person name="Lapidus A."/>
            <person name="Barry K."/>
            <person name="Detter J.C."/>
            <person name="Glavina del Rio T."/>
            <person name="Hammon N."/>
            <person name="Israni S."/>
            <person name="Dalin E."/>
            <person name="Tice H."/>
            <person name="Pitluck S."/>
            <person name="Kiss H."/>
            <person name="Munk A.C."/>
            <person name="Brettin T."/>
            <person name="Bruce D."/>
            <person name="Han C."/>
            <person name="Tapia R."/>
            <person name="Gilna P."/>
            <person name="Schmutz J."/>
            <person name="Larimer F."/>
            <person name="Land M."/>
            <person name="Hauser L."/>
            <person name="Kyrpides N."/>
            <person name="Kim E."/>
            <person name="Richardson P."/>
        </authorList>
    </citation>
    <scope>NUCLEOTIDE SEQUENCE [LARGE SCALE GENOMIC DNA]</scope>
    <source>
        <strain evidence="10">IMS101</strain>
    </source>
</reference>
<feature type="transmembrane region" description="Helical" evidence="9">
    <location>
        <begin position="223"/>
        <end position="241"/>
    </location>
</feature>
<dbReference type="InterPro" id="IPR045018">
    <property type="entry name" value="Azg-like"/>
</dbReference>
<feature type="transmembrane region" description="Helical" evidence="9">
    <location>
        <begin position="127"/>
        <end position="149"/>
    </location>
</feature>
<evidence type="ECO:0000256" key="2">
    <source>
        <dbReference type="ARBA" id="ARBA00005697"/>
    </source>
</evidence>
<dbReference type="KEGG" id="ter:Tery_1020"/>
<dbReference type="InterPro" id="IPR026033">
    <property type="entry name" value="Azg-like_bact_archaea"/>
</dbReference>
<dbReference type="InterPro" id="IPR006043">
    <property type="entry name" value="NCS2"/>
</dbReference>
<feature type="transmembrane region" description="Helical" evidence="9">
    <location>
        <begin position="412"/>
        <end position="437"/>
    </location>
</feature>
<dbReference type="OrthoDB" id="9808458at2"/>
<evidence type="ECO:0000256" key="5">
    <source>
        <dbReference type="ARBA" id="ARBA00022692"/>
    </source>
</evidence>
<feature type="transmembrane region" description="Helical" evidence="9">
    <location>
        <begin position="449"/>
        <end position="464"/>
    </location>
</feature>
<evidence type="ECO:0000256" key="7">
    <source>
        <dbReference type="ARBA" id="ARBA00023136"/>
    </source>
</evidence>
<dbReference type="PANTHER" id="PTHR43337:SF1">
    <property type="entry name" value="XANTHINE_URACIL PERMEASE C887.17-RELATED"/>
    <property type="match status" value="1"/>
</dbReference>
<dbReference type="RefSeq" id="WP_011610783.1">
    <property type="nucleotide sequence ID" value="NC_008312.1"/>
</dbReference>
<accession>Q117C8</accession>
<feature type="transmembrane region" description="Helical" evidence="9">
    <location>
        <begin position="380"/>
        <end position="400"/>
    </location>
</feature>
<dbReference type="HOGENOM" id="CLU_024508_0_1_3"/>
<feature type="transmembrane region" description="Helical" evidence="9">
    <location>
        <begin position="43"/>
        <end position="64"/>
    </location>
</feature>
<comment type="subcellular location">
    <subcellularLocation>
        <location evidence="1 8">Cell membrane</location>
        <topology evidence="1 8">Multi-pass membrane protein</topology>
    </subcellularLocation>
</comment>
<feature type="transmembrane region" description="Helical" evidence="9">
    <location>
        <begin position="318"/>
        <end position="340"/>
    </location>
</feature>
<keyword evidence="3 8" id="KW-0813">Transport</keyword>
<evidence type="ECO:0000256" key="1">
    <source>
        <dbReference type="ARBA" id="ARBA00004651"/>
    </source>
</evidence>
<evidence type="ECO:0000256" key="4">
    <source>
        <dbReference type="ARBA" id="ARBA00022475"/>
    </source>
</evidence>
<feature type="transmembrane region" description="Helical" evidence="9">
    <location>
        <begin position="161"/>
        <end position="178"/>
    </location>
</feature>
<evidence type="ECO:0000256" key="6">
    <source>
        <dbReference type="ARBA" id="ARBA00022989"/>
    </source>
</evidence>
<evidence type="ECO:0000313" key="10">
    <source>
        <dbReference type="EMBL" id="ABG50396.1"/>
    </source>
</evidence>
<evidence type="ECO:0000256" key="3">
    <source>
        <dbReference type="ARBA" id="ARBA00022448"/>
    </source>
</evidence>
<feature type="transmembrane region" description="Helical" evidence="9">
    <location>
        <begin position="276"/>
        <end position="298"/>
    </location>
</feature>
<gene>
    <name evidence="10" type="ordered locus">Tery_1020</name>
</gene>
<feature type="transmembrane region" description="Helical" evidence="9">
    <location>
        <begin position="198"/>
        <end position="216"/>
    </location>
</feature>
<dbReference type="AlphaFoldDB" id="Q117C8"/>
<dbReference type="GO" id="GO:0005345">
    <property type="term" value="F:purine nucleobase transmembrane transporter activity"/>
    <property type="evidence" value="ECO:0007669"/>
    <property type="project" value="TreeGrafter"/>
</dbReference>
<dbReference type="eggNOG" id="COG2252">
    <property type="taxonomic scope" value="Bacteria"/>
</dbReference>
<organism evidence="10">
    <name type="scientific">Trichodesmium erythraeum (strain IMS101)</name>
    <dbReference type="NCBI Taxonomy" id="203124"/>
    <lineage>
        <taxon>Bacteria</taxon>
        <taxon>Bacillati</taxon>
        <taxon>Cyanobacteriota</taxon>
        <taxon>Cyanophyceae</taxon>
        <taxon>Oscillatoriophycideae</taxon>
        <taxon>Oscillatoriales</taxon>
        <taxon>Microcoleaceae</taxon>
        <taxon>Trichodesmium</taxon>
    </lineage>
</organism>
<sequence length="465" mass="50085">MTKEIDKSKKVISTNESNSALDKNPIARFFRFRQLQTNFRTEIIAGITSFMTMSYILVVNPSILSNAIFLEKPGDLFGELVIATAISAVIATLIMGVYAKYPFALAPGMGLNAYFAFSVVLELGIDWRVALAAILLEGLIFIGLTVTNVRNKIITAIPDCIKHATSAGIGLFIAYIALKNAGLIAPSETTTTTLGDLTQPTTLVAITGILIAFALVVREIKGALFWGIIATSLLGWIFGLTPPPKGIMSIPQLPTDLFGQAFVGLTQIWQINIWEIFRIVLVFLFVDLFDTVGTLTGLGTKARYINKKGKFPGVNRALMADAIGTTAGAIMGTSTVTTYIESASGISEGGRSGFTAVVTALLFVVAIFFIPLLSAIPTFATAPALLIVSILMMSAVKNILWDDPGESIPSFLTIIMMPLSYSIAEGLAFGLITFPLLKTFQGKPQETTSVMWILALVFILRFLLN</sequence>
<protein>
    <submittedName>
        <fullName evidence="10">Xanthine/uracil/vitamin C permease</fullName>
    </submittedName>
</protein>
<evidence type="ECO:0000256" key="8">
    <source>
        <dbReference type="PIRNR" id="PIRNR005353"/>
    </source>
</evidence>
<keyword evidence="7 8" id="KW-0472">Membrane</keyword>
<evidence type="ECO:0000256" key="9">
    <source>
        <dbReference type="SAM" id="Phobius"/>
    </source>
</evidence>
<feature type="transmembrane region" description="Helical" evidence="9">
    <location>
        <begin position="76"/>
        <end position="96"/>
    </location>
</feature>
<feature type="transmembrane region" description="Helical" evidence="9">
    <location>
        <begin position="103"/>
        <end position="121"/>
    </location>
</feature>
<keyword evidence="6 8" id="KW-1133">Transmembrane helix</keyword>
<keyword evidence="5 8" id="KW-0812">Transmembrane</keyword>
<name>Q117C8_TRIEI</name>
<dbReference type="PANTHER" id="PTHR43337">
    <property type="entry name" value="XANTHINE/URACIL PERMEASE C887.17-RELATED"/>
    <property type="match status" value="1"/>
</dbReference>
<proteinExistence type="inferred from homology"/>
<dbReference type="EMBL" id="CP000393">
    <property type="protein sequence ID" value="ABG50396.1"/>
    <property type="molecule type" value="Genomic_DNA"/>
</dbReference>
<dbReference type="STRING" id="203124.Tery_1020"/>
<comment type="similarity">
    <text evidence="2 8">Belongs to the nucleobase:cation symporter-2 (NCS2) (TC 2.A.40) family. Azg-like subfamily.</text>
</comment>
<keyword evidence="4 8" id="KW-1003">Cell membrane</keyword>
<dbReference type="GO" id="GO:0005886">
    <property type="term" value="C:plasma membrane"/>
    <property type="evidence" value="ECO:0007669"/>
    <property type="project" value="UniProtKB-SubCell"/>
</dbReference>
<dbReference type="PIRSF" id="PIRSF005353">
    <property type="entry name" value="PbuG"/>
    <property type="match status" value="1"/>
</dbReference>
<feature type="transmembrane region" description="Helical" evidence="9">
    <location>
        <begin position="352"/>
        <end position="373"/>
    </location>
</feature>